<name>A0A2P5G0S3_TREOI</name>
<gene>
    <name evidence="2" type="ORF">TorRG33x02_008270</name>
</gene>
<dbReference type="GO" id="GO:0003676">
    <property type="term" value="F:nucleic acid binding"/>
    <property type="evidence" value="ECO:0007669"/>
    <property type="project" value="InterPro"/>
</dbReference>
<evidence type="ECO:0000313" key="3">
    <source>
        <dbReference type="Proteomes" id="UP000237000"/>
    </source>
</evidence>
<sequence length="137" mass="15124">MLVRNPLSYSWSRPSNNLKLNTNATVWSGVRSFGCGGVIHESFGLVLACSSCFLPSLDDIEICEFLALREGIKLTIDFGCILDEIESDSFAAVNIILKHKPCSVVASLISNIFVFISSVGYGMCCHVSHQEIWWSMN</sequence>
<evidence type="ECO:0000259" key="1">
    <source>
        <dbReference type="Pfam" id="PF13456"/>
    </source>
</evidence>
<comment type="caution">
    <text evidence="2">The sequence shown here is derived from an EMBL/GenBank/DDBJ whole genome shotgun (WGS) entry which is preliminary data.</text>
</comment>
<dbReference type="EMBL" id="JXTC01000002">
    <property type="protein sequence ID" value="POO03622.1"/>
    <property type="molecule type" value="Genomic_DNA"/>
</dbReference>
<dbReference type="Proteomes" id="UP000237000">
    <property type="component" value="Unassembled WGS sequence"/>
</dbReference>
<reference evidence="3" key="1">
    <citation type="submission" date="2016-06" db="EMBL/GenBank/DDBJ databases">
        <title>Parallel loss of symbiosis genes in relatives of nitrogen-fixing non-legume Parasponia.</title>
        <authorList>
            <person name="Van Velzen R."/>
            <person name="Holmer R."/>
            <person name="Bu F."/>
            <person name="Rutten L."/>
            <person name="Van Zeijl A."/>
            <person name="Liu W."/>
            <person name="Santuari L."/>
            <person name="Cao Q."/>
            <person name="Sharma T."/>
            <person name="Shen D."/>
            <person name="Roswanjaya Y."/>
            <person name="Wardhani T."/>
            <person name="Kalhor M.S."/>
            <person name="Jansen J."/>
            <person name="Van den Hoogen J."/>
            <person name="Gungor B."/>
            <person name="Hartog M."/>
            <person name="Hontelez J."/>
            <person name="Verver J."/>
            <person name="Yang W.-C."/>
            <person name="Schijlen E."/>
            <person name="Repin R."/>
            <person name="Schilthuizen M."/>
            <person name="Schranz E."/>
            <person name="Heidstra R."/>
            <person name="Miyata K."/>
            <person name="Fedorova E."/>
            <person name="Kohlen W."/>
            <person name="Bisseling T."/>
            <person name="Smit S."/>
            <person name="Geurts R."/>
        </authorList>
    </citation>
    <scope>NUCLEOTIDE SEQUENCE [LARGE SCALE GENOMIC DNA]</scope>
    <source>
        <strain evidence="3">cv. RG33-2</strain>
    </source>
</reference>
<evidence type="ECO:0000313" key="2">
    <source>
        <dbReference type="EMBL" id="POO03622.1"/>
    </source>
</evidence>
<dbReference type="InParanoid" id="A0A2P5G0S3"/>
<dbReference type="OrthoDB" id="1166005at2759"/>
<dbReference type="InterPro" id="IPR052929">
    <property type="entry name" value="RNase_H-like_EbsB-rel"/>
</dbReference>
<dbReference type="PANTHER" id="PTHR47074">
    <property type="entry name" value="BNAC02G40300D PROTEIN"/>
    <property type="match status" value="1"/>
</dbReference>
<proteinExistence type="predicted"/>
<feature type="domain" description="RNase H type-1" evidence="1">
    <location>
        <begin position="34"/>
        <end position="113"/>
    </location>
</feature>
<dbReference type="InterPro" id="IPR002156">
    <property type="entry name" value="RNaseH_domain"/>
</dbReference>
<accession>A0A2P5G0S3</accession>
<dbReference type="Pfam" id="PF13456">
    <property type="entry name" value="RVT_3"/>
    <property type="match status" value="1"/>
</dbReference>
<keyword evidence="3" id="KW-1185">Reference proteome</keyword>
<protein>
    <recommendedName>
        <fullName evidence="1">RNase H type-1 domain-containing protein</fullName>
    </recommendedName>
</protein>
<dbReference type="AlphaFoldDB" id="A0A2P5G0S3"/>
<dbReference type="GO" id="GO:0004523">
    <property type="term" value="F:RNA-DNA hybrid ribonuclease activity"/>
    <property type="evidence" value="ECO:0007669"/>
    <property type="project" value="InterPro"/>
</dbReference>
<dbReference type="PANTHER" id="PTHR47074:SF11">
    <property type="entry name" value="REVERSE TRANSCRIPTASE-LIKE PROTEIN"/>
    <property type="match status" value="1"/>
</dbReference>
<organism evidence="2 3">
    <name type="scientific">Trema orientale</name>
    <name type="common">Charcoal tree</name>
    <name type="synonym">Celtis orientalis</name>
    <dbReference type="NCBI Taxonomy" id="63057"/>
    <lineage>
        <taxon>Eukaryota</taxon>
        <taxon>Viridiplantae</taxon>
        <taxon>Streptophyta</taxon>
        <taxon>Embryophyta</taxon>
        <taxon>Tracheophyta</taxon>
        <taxon>Spermatophyta</taxon>
        <taxon>Magnoliopsida</taxon>
        <taxon>eudicotyledons</taxon>
        <taxon>Gunneridae</taxon>
        <taxon>Pentapetalae</taxon>
        <taxon>rosids</taxon>
        <taxon>fabids</taxon>
        <taxon>Rosales</taxon>
        <taxon>Cannabaceae</taxon>
        <taxon>Trema</taxon>
    </lineage>
</organism>